<dbReference type="OrthoDB" id="244158at2759"/>
<keyword evidence="6" id="KW-0653">Protein transport</keyword>
<evidence type="ECO:0000256" key="6">
    <source>
        <dbReference type="ARBA" id="ARBA00022927"/>
    </source>
</evidence>
<sequence>MEQLCHSLYNPISIASRAQAEAELDYHCPTFSSRVSGATEPTRAGHTPSITSPIGSALLCRNLLEHSRDPFALMFATSRLKMLVEDHFTTFATTEQHGLRSFILQYIYQNPDLPSYIMSTQEHLFALITKLGWIENPDFRMLLESVQVFFQHEMNRRVIGMRILEAVSTEMGIAGARDVVSRRKAAVGFRDSQLHPIFQFAVIALKSVLQGNTSDPESEGIKVAILSLIKSCLSFDFVGAADESIDDNGSVQVPLTWKDDFEDPGYLDALWQCWKTSSPVTSVVAMECLSQASSIRRSIFSTEDIRNTYIHHIMQETVLALTTPAGQMKFQDQGNCYEFTRMLSRFRSTYQLSEICAFKDSERWLSLIGDFAIKGFQSWKWSPNRLPYLLTFWNKMVSSLSSVNQSTEQFVEAITVNITAAYLQSRLECVHAVIDGEVDDPLESEEALLVSLEMFANIARTKYAESGRYLLTEFKALLAKYRELIQNTNGMIGSSGSSDLQEQLMVTEKQLTWMVYMISACIGGRILYQSTTEQDQMDGDFACEVFGFIHHLQSWSAQRPPSLASPEAHLYVNSAIIFFYTQFRSSYIGEDSARSTKVYTQLSKEWGLSTPNQVLNVIVTSSLGNLRTTEVPEWKTAEDVLVLRTLKLFTNLSAGYSSVKYLRKLPSTKELMRNHDSSDFRFLDPVKKSNDTAVRRSRMIYYSMLAKVLFAEENFEAELWRFVKPWEISLDRVALAFEGSGSLSKEEIRLILLGAFRDLRGFVSSINNRKQYGLFFEWFYPSYVSIIRRAIEVWPQDELIIAILRFWQEFTTNKSSRITFDSSSSNGMLLFRETSAILGTYGQHLLNHPVSSPSNRWKEKYKGIMLYFNILSSSLSGKYANFGIFKLYGDNALTSVIDTFFQLMLSVPEEDMITLPKLANAYFGVIDVLALEHMMSLAMIPHTVLAYIFHALGQIVLPDTRDAACSTMASSAIDKICTFVINWKNKEANRETIVPDETISDMTDDQEGTLANITFAPSWSRIRPNLRTTAAEGSLRQQRDIEFEDITALGQRQQHHQQQRHGQQTSHWLVDYVLMNNDVLSYLFVALFQVVVFESRNNHWSLSRPLLGLILLNREFFVKYTTNFVRAQLPERQEQLQKAVDGIMEGVEGDLSTTNRDRFTSNITALRRTCAQMTLMSPTK</sequence>
<dbReference type="GO" id="GO:0005737">
    <property type="term" value="C:cytoplasm"/>
    <property type="evidence" value="ECO:0007669"/>
    <property type="project" value="UniProtKB-SubCell"/>
</dbReference>
<evidence type="ECO:0000313" key="9">
    <source>
        <dbReference type="EMBL" id="KAF9583300.1"/>
    </source>
</evidence>
<dbReference type="PANTHER" id="PTHR12596">
    <property type="entry name" value="EXPORTIN 4,7-RELATED"/>
    <property type="match status" value="1"/>
</dbReference>
<evidence type="ECO:0000256" key="4">
    <source>
        <dbReference type="ARBA" id="ARBA00022448"/>
    </source>
</evidence>
<comment type="similarity">
    <text evidence="3">Belongs to the exportin family.</text>
</comment>
<dbReference type="AlphaFoldDB" id="A0A9P6KG07"/>
<feature type="domain" description="Exportin-7/Ran-binding protein 17 TPR repeats" evidence="8">
    <location>
        <begin position="430"/>
        <end position="689"/>
    </location>
</feature>
<dbReference type="GO" id="GO:0005643">
    <property type="term" value="C:nuclear pore"/>
    <property type="evidence" value="ECO:0007669"/>
    <property type="project" value="TreeGrafter"/>
</dbReference>
<comment type="caution">
    <text evidence="9">The sequence shown here is derived from an EMBL/GenBank/DDBJ whole genome shotgun (WGS) entry which is preliminary data.</text>
</comment>
<evidence type="ECO:0000256" key="7">
    <source>
        <dbReference type="ARBA" id="ARBA00023242"/>
    </source>
</evidence>
<dbReference type="GO" id="GO:0005049">
    <property type="term" value="F:nuclear export signal receptor activity"/>
    <property type="evidence" value="ECO:0007669"/>
    <property type="project" value="InterPro"/>
</dbReference>
<evidence type="ECO:0000256" key="5">
    <source>
        <dbReference type="ARBA" id="ARBA00022490"/>
    </source>
</evidence>
<comment type="subcellular location">
    <subcellularLocation>
        <location evidence="2">Cytoplasm</location>
    </subcellularLocation>
    <subcellularLocation>
        <location evidence="1">Nucleus</location>
    </subcellularLocation>
</comment>
<accession>A0A9P6KG07</accession>
<keyword evidence="7" id="KW-0539">Nucleus</keyword>
<dbReference type="EMBL" id="JAABOA010000744">
    <property type="protein sequence ID" value="KAF9583300.1"/>
    <property type="molecule type" value="Genomic_DNA"/>
</dbReference>
<dbReference type="Pfam" id="PF25795">
    <property type="entry name" value="TPR_XPO7"/>
    <property type="match status" value="1"/>
</dbReference>
<dbReference type="InterPro" id="IPR016024">
    <property type="entry name" value="ARM-type_fold"/>
</dbReference>
<evidence type="ECO:0000256" key="1">
    <source>
        <dbReference type="ARBA" id="ARBA00004123"/>
    </source>
</evidence>
<dbReference type="InterPro" id="IPR044189">
    <property type="entry name" value="XPO4/7-like"/>
</dbReference>
<protein>
    <submittedName>
        <fullName evidence="9">Ran-binding protein 17</fullName>
    </submittedName>
</protein>
<evidence type="ECO:0000313" key="10">
    <source>
        <dbReference type="Proteomes" id="UP000780801"/>
    </source>
</evidence>
<evidence type="ECO:0000256" key="2">
    <source>
        <dbReference type="ARBA" id="ARBA00004496"/>
    </source>
</evidence>
<evidence type="ECO:0000256" key="3">
    <source>
        <dbReference type="ARBA" id="ARBA00009466"/>
    </source>
</evidence>
<organism evidence="9 10">
    <name type="scientific">Lunasporangiospora selenospora</name>
    <dbReference type="NCBI Taxonomy" id="979761"/>
    <lineage>
        <taxon>Eukaryota</taxon>
        <taxon>Fungi</taxon>
        <taxon>Fungi incertae sedis</taxon>
        <taxon>Mucoromycota</taxon>
        <taxon>Mortierellomycotina</taxon>
        <taxon>Mortierellomycetes</taxon>
        <taxon>Mortierellales</taxon>
        <taxon>Mortierellaceae</taxon>
        <taxon>Lunasporangiospora</taxon>
    </lineage>
</organism>
<dbReference type="PANTHER" id="PTHR12596:SF2">
    <property type="entry name" value="EXPORTIN-7 ISOFORM X1"/>
    <property type="match status" value="1"/>
</dbReference>
<gene>
    <name evidence="9" type="primary">RANBP17</name>
    <name evidence="9" type="ORF">BGW38_009800</name>
</gene>
<keyword evidence="10" id="KW-1185">Reference proteome</keyword>
<dbReference type="Proteomes" id="UP000780801">
    <property type="component" value="Unassembled WGS sequence"/>
</dbReference>
<dbReference type="InterPro" id="IPR011989">
    <property type="entry name" value="ARM-like"/>
</dbReference>
<keyword evidence="5" id="KW-0963">Cytoplasm</keyword>
<proteinExistence type="inferred from homology"/>
<reference evidence="9" key="1">
    <citation type="journal article" date="2020" name="Fungal Divers.">
        <title>Resolving the Mortierellaceae phylogeny through synthesis of multi-gene phylogenetics and phylogenomics.</title>
        <authorList>
            <person name="Vandepol N."/>
            <person name="Liber J."/>
            <person name="Desiro A."/>
            <person name="Na H."/>
            <person name="Kennedy M."/>
            <person name="Barry K."/>
            <person name="Grigoriev I.V."/>
            <person name="Miller A.N."/>
            <person name="O'Donnell K."/>
            <person name="Stajich J.E."/>
            <person name="Bonito G."/>
        </authorList>
    </citation>
    <scope>NUCLEOTIDE SEQUENCE</scope>
    <source>
        <strain evidence="9">KOD1015</strain>
    </source>
</reference>
<dbReference type="InterPro" id="IPR057947">
    <property type="entry name" value="TPR_XPO7/RBP17"/>
</dbReference>
<dbReference type="Gene3D" id="1.25.10.10">
    <property type="entry name" value="Leucine-rich Repeat Variant"/>
    <property type="match status" value="1"/>
</dbReference>
<evidence type="ECO:0000259" key="8">
    <source>
        <dbReference type="Pfam" id="PF25795"/>
    </source>
</evidence>
<dbReference type="SUPFAM" id="SSF48371">
    <property type="entry name" value="ARM repeat"/>
    <property type="match status" value="1"/>
</dbReference>
<name>A0A9P6KG07_9FUNG</name>
<dbReference type="GO" id="GO:0006611">
    <property type="term" value="P:protein export from nucleus"/>
    <property type="evidence" value="ECO:0007669"/>
    <property type="project" value="TreeGrafter"/>
</dbReference>
<keyword evidence="4" id="KW-0813">Transport</keyword>